<dbReference type="Gene3D" id="3.30.870.10">
    <property type="entry name" value="Endonuclease Chain A"/>
    <property type="match status" value="1"/>
</dbReference>
<accession>A0A1Y1KV14</accession>
<organism evidence="8">
    <name type="scientific">Photinus pyralis</name>
    <name type="common">Common eastern firefly</name>
    <name type="synonym">Lampyris pyralis</name>
    <dbReference type="NCBI Taxonomy" id="7054"/>
    <lineage>
        <taxon>Eukaryota</taxon>
        <taxon>Metazoa</taxon>
        <taxon>Ecdysozoa</taxon>
        <taxon>Arthropoda</taxon>
        <taxon>Hexapoda</taxon>
        <taxon>Insecta</taxon>
        <taxon>Pterygota</taxon>
        <taxon>Neoptera</taxon>
        <taxon>Endopterygota</taxon>
        <taxon>Coleoptera</taxon>
        <taxon>Polyphaga</taxon>
        <taxon>Elateriformia</taxon>
        <taxon>Elateroidea</taxon>
        <taxon>Lampyridae</taxon>
        <taxon>Lampyrinae</taxon>
        <taxon>Photinus</taxon>
    </lineage>
</organism>
<dbReference type="GO" id="GO:0016891">
    <property type="term" value="F:RNA endonuclease activity producing 5'-phosphomonoesters, hydrolytic mechanism"/>
    <property type="evidence" value="ECO:0007669"/>
    <property type="project" value="TreeGrafter"/>
</dbReference>
<evidence type="ECO:0000313" key="8">
    <source>
        <dbReference type="EMBL" id="JAV64438.1"/>
    </source>
</evidence>
<gene>
    <name evidence="9" type="ORF">PPYR_14167</name>
</gene>
<name>A0A1Y1KV14_PHOPY</name>
<dbReference type="InterPro" id="IPR051406">
    <property type="entry name" value="PLD_domain"/>
</dbReference>
<reference evidence="9 10" key="2">
    <citation type="journal article" date="2018" name="Elife">
        <title>Firefly genomes illuminate parallel origins of bioluminescence in beetles.</title>
        <authorList>
            <person name="Fallon T.R."/>
            <person name="Lower S.E."/>
            <person name="Chang C.H."/>
            <person name="Bessho-Uehara M."/>
            <person name="Martin G.J."/>
            <person name="Bewick A.J."/>
            <person name="Behringer M."/>
            <person name="Debat H.J."/>
            <person name="Wong I."/>
            <person name="Day J.C."/>
            <person name="Suvorov A."/>
            <person name="Silva C.J."/>
            <person name="Stanger-Hall K.F."/>
            <person name="Hall D.W."/>
            <person name="Schmitz R.J."/>
            <person name="Nelson D.R."/>
            <person name="Lewis S.M."/>
            <person name="Shigenobu S."/>
            <person name="Bybee S.M."/>
            <person name="Larracuente A.M."/>
            <person name="Oba Y."/>
            <person name="Weng J.K."/>
        </authorList>
    </citation>
    <scope>NUCLEOTIDE SEQUENCE [LARGE SCALE GENOMIC DNA]</scope>
    <source>
        <strain evidence="9">1611_PpyrPB1</strain>
        <tissue evidence="9">Whole body</tissue>
    </source>
</reference>
<dbReference type="GO" id="GO:0005739">
    <property type="term" value="C:mitochondrion"/>
    <property type="evidence" value="ECO:0007669"/>
    <property type="project" value="TreeGrafter"/>
</dbReference>
<dbReference type="Proteomes" id="UP000327044">
    <property type="component" value="Unassembled WGS sequence"/>
</dbReference>
<dbReference type="EMBL" id="VVIM01000010">
    <property type="protein sequence ID" value="KAB0792208.1"/>
    <property type="molecule type" value="Genomic_DNA"/>
</dbReference>
<comment type="similarity">
    <text evidence="4">Belongs to the phospholipase D family. MitoPLD/Zucchini subfamily.</text>
</comment>
<dbReference type="SUPFAM" id="SSF56024">
    <property type="entry name" value="Phospholipase D/nuclease"/>
    <property type="match status" value="1"/>
</dbReference>
<dbReference type="PROSITE" id="PS50035">
    <property type="entry name" value="PLD"/>
    <property type="match status" value="1"/>
</dbReference>
<keyword evidence="2" id="KW-0442">Lipid degradation</keyword>
<keyword evidence="1" id="KW-0378">Hydrolase</keyword>
<dbReference type="OrthoDB" id="5205528at2759"/>
<dbReference type="Pfam" id="PF13091">
    <property type="entry name" value="PLDc_2"/>
    <property type="match status" value="1"/>
</dbReference>
<dbReference type="InParanoid" id="A0A1Y1KV14"/>
<keyword evidence="10" id="KW-1185">Reference proteome</keyword>
<evidence type="ECO:0000259" key="7">
    <source>
        <dbReference type="PROSITE" id="PS50035"/>
    </source>
</evidence>
<dbReference type="EMBL" id="GEZM01074869">
    <property type="protein sequence ID" value="JAV64438.1"/>
    <property type="molecule type" value="Transcribed_RNA"/>
</dbReference>
<evidence type="ECO:0000313" key="9">
    <source>
        <dbReference type="EMBL" id="KAB0792208.1"/>
    </source>
</evidence>
<protein>
    <recommendedName>
        <fullName evidence="5">Mitochondrial cardiolipin hydrolase</fullName>
    </recommendedName>
    <alternativeName>
        <fullName evidence="6">Mitochondrial phospholipase</fullName>
    </alternativeName>
</protein>
<feature type="domain" description="PLD phosphodiesterase" evidence="7">
    <location>
        <begin position="149"/>
        <end position="180"/>
    </location>
</feature>
<evidence type="ECO:0000256" key="2">
    <source>
        <dbReference type="ARBA" id="ARBA00022963"/>
    </source>
</evidence>
<evidence type="ECO:0000313" key="10">
    <source>
        <dbReference type="Proteomes" id="UP000327044"/>
    </source>
</evidence>
<evidence type="ECO:0000256" key="1">
    <source>
        <dbReference type="ARBA" id="ARBA00022801"/>
    </source>
</evidence>
<reference evidence="9" key="3">
    <citation type="submission" date="2019-08" db="EMBL/GenBank/DDBJ databases">
        <authorList>
            <consortium name="Photinus pyralis genome working group"/>
            <person name="Fallon T.R."/>
            <person name="Sander Lower S.E."/>
            <person name="Weng J.-K."/>
        </authorList>
    </citation>
    <scope>NUCLEOTIDE SEQUENCE</scope>
    <source>
        <strain evidence="9">1611_PpyrPB1</strain>
        <tissue evidence="9">Whole body</tissue>
    </source>
</reference>
<dbReference type="AlphaFoldDB" id="A0A1Y1KV14"/>
<reference evidence="8" key="1">
    <citation type="journal article" date="2016" name="Sci. Rep.">
        <title>Molecular characterization of firefly nuptial gifts: a multi-omics approach sheds light on postcopulatory sexual selection.</title>
        <authorList>
            <person name="Al-Wathiqui N."/>
            <person name="Fallon T.R."/>
            <person name="South A."/>
            <person name="Weng J.K."/>
            <person name="Lewis S.M."/>
        </authorList>
    </citation>
    <scope>NUCLEOTIDE SEQUENCE</scope>
</reference>
<evidence type="ECO:0000256" key="4">
    <source>
        <dbReference type="ARBA" id="ARBA00038012"/>
    </source>
</evidence>
<evidence type="ECO:0000256" key="5">
    <source>
        <dbReference type="ARBA" id="ARBA00040549"/>
    </source>
</evidence>
<evidence type="ECO:0000256" key="6">
    <source>
        <dbReference type="ARBA" id="ARBA00043167"/>
    </source>
</evidence>
<dbReference type="InterPro" id="IPR001736">
    <property type="entry name" value="PLipase_D/transphosphatidylase"/>
</dbReference>
<evidence type="ECO:0000256" key="3">
    <source>
        <dbReference type="ARBA" id="ARBA00023098"/>
    </source>
</evidence>
<dbReference type="GO" id="GO:0016042">
    <property type="term" value="P:lipid catabolic process"/>
    <property type="evidence" value="ECO:0007669"/>
    <property type="project" value="UniProtKB-KW"/>
</dbReference>
<dbReference type="InterPro" id="IPR025202">
    <property type="entry name" value="PLD-like_dom"/>
</dbReference>
<proteinExistence type="inferred from homology"/>
<dbReference type="GO" id="GO:0034587">
    <property type="term" value="P:piRNA processing"/>
    <property type="evidence" value="ECO:0007669"/>
    <property type="project" value="TreeGrafter"/>
</dbReference>
<keyword evidence="3" id="KW-0443">Lipid metabolism</keyword>
<dbReference type="PANTHER" id="PTHR43856">
    <property type="entry name" value="CARDIOLIPIN HYDROLASE"/>
    <property type="match status" value="1"/>
</dbReference>
<sequence>MILKCAIYCAIFSLPLYSWTKVYKEWKKIREELKKHSLYLQRHICMGVYSAGVLSGWPTEDRAEKSKGFNINTQFEPILYFIRTAERSLDIAIMFIQIKSILDELLAASRRNVKVRIIVDYNYNNNKDLRHLERSGIEVLYYVAPDPDISTIFHHKYMVKDYTDEDGYLYIGSVNWSVGGVTVNYETFNFIVNRGVVKYYHEKFHYAWHRIREINETSLYAKGTLTEIS</sequence>
<dbReference type="PANTHER" id="PTHR43856:SF1">
    <property type="entry name" value="MITOCHONDRIAL CARDIOLIPIN HYDROLASE"/>
    <property type="match status" value="1"/>
</dbReference>